<evidence type="ECO:0000313" key="3">
    <source>
        <dbReference type="RefSeq" id="XP_030768272.1"/>
    </source>
</evidence>
<dbReference type="AlphaFoldDB" id="A0A6J2YYF1"/>
<sequence length="686" mass="78839">MTHHLTGYDQDYATDYYQNNNVANYDGMYYDPQDTGIGNGNLVDSNEGLEEPTSRLYAEGYPDIQPNQYHEETVDYGITNKQQIPEVSVNHYEPPIVQQSRNYYYDVPRQYSRHHHHHHHSKKHKSYQLQYQNQNQSYNQHPNHHSLYTQCPLVNQEQNYNQPEYLEGYDASYGDYVNQTKQSEYYGAYYGDSRVRNVATGYYVQGKGMKTGSRKYPVTVKTPKYITKKLVSTPLNKKPSALCLAVGTQPDPALLKRKSKTHHTVKKVYDRAEESFQVSAPQENANFSYSAHQMDSEGDLNRKPMPNNLENSFNQYPVQGNIVSNVENSFNQYPVQGNLPNHLENSFKQYQVQENISNSVENSYNQYPAQENITSNLENSFTKYPVQENVSRENLEETDGQENIKAFAKFLKPRVPSSIKAKQERIAQMKSSLNMAGGVPLQPKMKISLDKLLNRLQKCEDQDQKNGNNEKTSETLSQSKKDGKTKKISKLDSFNYESLSQKGALSSKNPDDVNKGVRKKYSSTLELKNSLRFMKPLDDNCALDLHRSKSYIVDLIDKALSRELGTVPREQLLHQNMTPKKAIEAISRHHQPDSKDLSFEVTAALTDSFISNVTAPPSNENNEARILLQDPRQVQSDDETKKKVCNPNYIKQLKQLRWGHIRHIQHEARKLADLEEFLENCGESDF</sequence>
<dbReference type="GeneID" id="115891833"/>
<feature type="compositionally biased region" description="Polar residues" evidence="1">
    <location>
        <begin position="465"/>
        <end position="476"/>
    </location>
</feature>
<dbReference type="KEGG" id="soy:115891833"/>
<proteinExistence type="predicted"/>
<dbReference type="RefSeq" id="XP_030768272.1">
    <property type="nucleotide sequence ID" value="XM_030912412.1"/>
</dbReference>
<keyword evidence="2" id="KW-1185">Reference proteome</keyword>
<reference evidence="3" key="1">
    <citation type="submission" date="2025-08" db="UniProtKB">
        <authorList>
            <consortium name="RefSeq"/>
        </authorList>
    </citation>
    <scope>IDENTIFICATION</scope>
    <source>
        <tissue evidence="3">Gonads</tissue>
    </source>
</reference>
<accession>A0A6J2YYF1</accession>
<organism evidence="2 3">
    <name type="scientific">Sitophilus oryzae</name>
    <name type="common">Rice weevil</name>
    <name type="synonym">Curculio oryzae</name>
    <dbReference type="NCBI Taxonomy" id="7048"/>
    <lineage>
        <taxon>Eukaryota</taxon>
        <taxon>Metazoa</taxon>
        <taxon>Ecdysozoa</taxon>
        <taxon>Arthropoda</taxon>
        <taxon>Hexapoda</taxon>
        <taxon>Insecta</taxon>
        <taxon>Pterygota</taxon>
        <taxon>Neoptera</taxon>
        <taxon>Endopterygota</taxon>
        <taxon>Coleoptera</taxon>
        <taxon>Polyphaga</taxon>
        <taxon>Cucujiformia</taxon>
        <taxon>Curculionidae</taxon>
        <taxon>Dryophthorinae</taxon>
        <taxon>Sitophilus</taxon>
    </lineage>
</organism>
<dbReference type="OrthoDB" id="7615648at2759"/>
<protein>
    <submittedName>
        <fullName evidence="3">Uncharacterized protein LOC115891833</fullName>
    </submittedName>
</protein>
<gene>
    <name evidence="3" type="primary">LOC115891833</name>
</gene>
<dbReference type="Proteomes" id="UP000504635">
    <property type="component" value="Unplaced"/>
</dbReference>
<evidence type="ECO:0000256" key="1">
    <source>
        <dbReference type="SAM" id="MobiDB-lite"/>
    </source>
</evidence>
<feature type="region of interest" description="Disordered" evidence="1">
    <location>
        <begin position="460"/>
        <end position="487"/>
    </location>
</feature>
<evidence type="ECO:0000313" key="2">
    <source>
        <dbReference type="Proteomes" id="UP000504635"/>
    </source>
</evidence>
<dbReference type="InParanoid" id="A0A6J2YYF1"/>
<name>A0A6J2YYF1_SITOR</name>